<sequence length="321" mass="34793">MQLLRENKIIVSASRTSNGLYMVEHVQPDRKGYVDTGTTATEKGLSTAESDDVLMDDIAVETSGTPDNTTAQTIDEESENGNDGDLLESDVQRHGRIYDPNRGAVVISSRFDVDESVKGGSIDLKMKTMTSMEPPARRPVGRPRKVQIPGLTHEPHLQVETAEQTVAPDRHADNDEPDPNAPLPAEEETVDPIPVGEAPLLAQEETVDPTPVGPVPERVNDVPPAQLPAQLPLDTSPPETRILQPAEAIDVPGRADPPEPTNAPDVPVNDAPPAQLSLVPSPPAAPPRYFLRSKRLNDGEEDVMQRRRGLRNQDSADLSRS</sequence>
<dbReference type="OrthoDB" id="3562068at2759"/>
<protein>
    <submittedName>
        <fullName evidence="2">Uncharacterized protein</fullName>
    </submittedName>
</protein>
<organism evidence="2 3">
    <name type="scientific">Claviceps pazoutovae</name>
    <dbReference type="NCBI Taxonomy" id="1649127"/>
    <lineage>
        <taxon>Eukaryota</taxon>
        <taxon>Fungi</taxon>
        <taxon>Dikarya</taxon>
        <taxon>Ascomycota</taxon>
        <taxon>Pezizomycotina</taxon>
        <taxon>Sordariomycetes</taxon>
        <taxon>Hypocreomycetidae</taxon>
        <taxon>Hypocreales</taxon>
        <taxon>Clavicipitaceae</taxon>
        <taxon>Claviceps</taxon>
    </lineage>
</organism>
<evidence type="ECO:0000313" key="2">
    <source>
        <dbReference type="EMBL" id="KAG5939122.1"/>
    </source>
</evidence>
<dbReference type="EMBL" id="SRPO01000138">
    <property type="protein sequence ID" value="KAG5939122.1"/>
    <property type="molecule type" value="Genomic_DNA"/>
</dbReference>
<feature type="compositionally biased region" description="Acidic residues" evidence="1">
    <location>
        <begin position="74"/>
        <end position="84"/>
    </location>
</feature>
<reference evidence="2 3" key="1">
    <citation type="journal article" date="2020" name="bioRxiv">
        <title>Whole genome comparisons of ergot fungi reveals the divergence and evolution of species within the genus Claviceps are the result of varying mechanisms driving genome evolution and host range expansion.</title>
        <authorList>
            <person name="Wyka S.A."/>
            <person name="Mondo S.J."/>
            <person name="Liu M."/>
            <person name="Dettman J."/>
            <person name="Nalam V."/>
            <person name="Broders K.D."/>
        </authorList>
    </citation>
    <scope>NUCLEOTIDE SEQUENCE [LARGE SCALE GENOMIC DNA]</scope>
    <source>
        <strain evidence="2 3">CCC 1485</strain>
    </source>
</reference>
<feature type="compositionally biased region" description="Low complexity" evidence="1">
    <location>
        <begin position="262"/>
        <end position="279"/>
    </location>
</feature>
<feature type="compositionally biased region" description="Low complexity" evidence="1">
    <location>
        <begin position="223"/>
        <end position="233"/>
    </location>
</feature>
<accession>A0A9P7SGQ1</accession>
<feature type="region of interest" description="Disordered" evidence="1">
    <location>
        <begin position="131"/>
        <end position="321"/>
    </location>
</feature>
<dbReference type="Proteomes" id="UP000706124">
    <property type="component" value="Unassembled WGS sequence"/>
</dbReference>
<comment type="caution">
    <text evidence="2">The sequence shown here is derived from an EMBL/GenBank/DDBJ whole genome shotgun (WGS) entry which is preliminary data.</text>
</comment>
<feature type="compositionally biased region" description="Polar residues" evidence="1">
    <location>
        <begin position="62"/>
        <end position="73"/>
    </location>
</feature>
<feature type="region of interest" description="Disordered" evidence="1">
    <location>
        <begin position="62"/>
        <end position="84"/>
    </location>
</feature>
<evidence type="ECO:0000313" key="3">
    <source>
        <dbReference type="Proteomes" id="UP000706124"/>
    </source>
</evidence>
<feature type="compositionally biased region" description="Polar residues" evidence="1">
    <location>
        <begin position="312"/>
        <end position="321"/>
    </location>
</feature>
<gene>
    <name evidence="2" type="ORF">E4U60_001029</name>
</gene>
<evidence type="ECO:0000256" key="1">
    <source>
        <dbReference type="SAM" id="MobiDB-lite"/>
    </source>
</evidence>
<keyword evidence="3" id="KW-1185">Reference proteome</keyword>
<name>A0A9P7SGQ1_9HYPO</name>
<dbReference type="AlphaFoldDB" id="A0A9P7SGQ1"/>
<proteinExistence type="predicted"/>